<gene>
    <name evidence="1" type="ORF">IE53DRAFT_389150</name>
</gene>
<organism evidence="1 2">
    <name type="scientific">Violaceomyces palustris</name>
    <dbReference type="NCBI Taxonomy" id="1673888"/>
    <lineage>
        <taxon>Eukaryota</taxon>
        <taxon>Fungi</taxon>
        <taxon>Dikarya</taxon>
        <taxon>Basidiomycota</taxon>
        <taxon>Ustilaginomycotina</taxon>
        <taxon>Ustilaginomycetes</taxon>
        <taxon>Violaceomycetales</taxon>
        <taxon>Violaceomycetaceae</taxon>
        <taxon>Violaceomyces</taxon>
    </lineage>
</organism>
<protein>
    <submittedName>
        <fullName evidence="1">Uncharacterized protein</fullName>
    </submittedName>
</protein>
<keyword evidence="2" id="KW-1185">Reference proteome</keyword>
<accession>A0ACD0NS75</accession>
<sequence>MEQPQLLPNGTVVYRGEPLLSFNLPFAYLDDNTATAFFCSQLIYTATLGFYFWDVVTTLAEDYQIVFKKRFRVATLSYLCSRWGTFGFVFFSWIFQCVSIGHCAELQIAAETMIFFGASGTAALFYARVTALHHGDKKLRAFFQVLLCFVVASALAIPVGRASRPKEIFPTKFCSIEGVERWGDLLYIATVINDTAVFVATTALLIRMAARLQGATRQCVSNVQSHPDLEKCVTGLSDHGSENKTTTVADSDLVYDGQERPRRLSSSCSSSCSTSTWFRLPAMTSVVTREILRGGVQYYFVATISNVIALAILLSNLSPNFKGMWTIPSMAMNAAMTGRVFRSLALLLTKDQDIWERQALRRKRKSLLRRFGPGTFTLSGLGGAGRIKKWFSPGAATRGSTTGRTDEKVGGRTTASIGTSSPPMVRWNASTVEKETRLEEEMAVFEVSRKPIPAMVETETRILEPRSVARSDTSAGPPSCCSTTSTTSSGIPPNLRRLPPAIVSNQASGLILYDLGNTLDLLPPRSSPNSRSKEAMVVGAASGSRKSKRWSDVPAEVVILRSKRFDPRDWDTDDQQGGVAAIRSRSESSPPPPTLPPSAANLE</sequence>
<dbReference type="EMBL" id="KZ820167">
    <property type="protein sequence ID" value="PWN48635.1"/>
    <property type="molecule type" value="Genomic_DNA"/>
</dbReference>
<reference evidence="1 2" key="1">
    <citation type="journal article" date="2018" name="Mol. Biol. Evol.">
        <title>Broad Genomic Sampling Reveals a Smut Pathogenic Ancestry of the Fungal Clade Ustilaginomycotina.</title>
        <authorList>
            <person name="Kijpornyongpan T."/>
            <person name="Mondo S.J."/>
            <person name="Barry K."/>
            <person name="Sandor L."/>
            <person name="Lee J."/>
            <person name="Lipzen A."/>
            <person name="Pangilinan J."/>
            <person name="LaButti K."/>
            <person name="Hainaut M."/>
            <person name="Henrissat B."/>
            <person name="Grigoriev I.V."/>
            <person name="Spatafora J.W."/>
            <person name="Aime M.C."/>
        </authorList>
    </citation>
    <scope>NUCLEOTIDE SEQUENCE [LARGE SCALE GENOMIC DNA]</scope>
    <source>
        <strain evidence="1 2">SA 807</strain>
    </source>
</reference>
<name>A0ACD0NS75_9BASI</name>
<proteinExistence type="predicted"/>
<evidence type="ECO:0000313" key="1">
    <source>
        <dbReference type="EMBL" id="PWN48635.1"/>
    </source>
</evidence>
<dbReference type="Proteomes" id="UP000245626">
    <property type="component" value="Unassembled WGS sequence"/>
</dbReference>
<evidence type="ECO:0000313" key="2">
    <source>
        <dbReference type="Proteomes" id="UP000245626"/>
    </source>
</evidence>